<dbReference type="Pfam" id="PF01412">
    <property type="entry name" value="ArfGap"/>
    <property type="match status" value="1"/>
</dbReference>
<dbReference type="GO" id="GO:0005547">
    <property type="term" value="F:phosphatidylinositol-3,4,5-trisphosphate binding"/>
    <property type="evidence" value="ECO:0007669"/>
    <property type="project" value="TreeGrafter"/>
</dbReference>
<dbReference type="GO" id="GO:0007165">
    <property type="term" value="P:signal transduction"/>
    <property type="evidence" value="ECO:0007669"/>
    <property type="project" value="InterPro"/>
</dbReference>
<feature type="region of interest" description="Disordered" evidence="7">
    <location>
        <begin position="315"/>
        <end position="359"/>
    </location>
</feature>
<evidence type="ECO:0000313" key="13">
    <source>
        <dbReference type="EMBL" id="KAI6645936.1"/>
    </source>
</evidence>
<evidence type="ECO:0000256" key="1">
    <source>
        <dbReference type="ARBA" id="ARBA00022468"/>
    </source>
</evidence>
<dbReference type="InterPro" id="IPR000198">
    <property type="entry name" value="RhoGAP_dom"/>
</dbReference>
<keyword evidence="2" id="KW-0479">Metal-binding</keyword>
<dbReference type="InterPro" id="IPR038508">
    <property type="entry name" value="ArfGAP_dom_sf"/>
</dbReference>
<evidence type="ECO:0000256" key="3">
    <source>
        <dbReference type="ARBA" id="ARBA00022771"/>
    </source>
</evidence>
<dbReference type="SMART" id="SM00105">
    <property type="entry name" value="ArfGap"/>
    <property type="match status" value="1"/>
</dbReference>
<dbReference type="SMART" id="SM00454">
    <property type="entry name" value="SAM"/>
    <property type="match status" value="1"/>
</dbReference>
<dbReference type="SMART" id="SM00233">
    <property type="entry name" value="PH"/>
    <property type="match status" value="5"/>
</dbReference>
<dbReference type="InterPro" id="IPR029071">
    <property type="entry name" value="Ubiquitin-like_domsf"/>
</dbReference>
<feature type="region of interest" description="Disordered" evidence="7">
    <location>
        <begin position="1643"/>
        <end position="1677"/>
    </location>
</feature>
<gene>
    <name evidence="13" type="ORF">LOD99_13193</name>
</gene>
<keyword evidence="14" id="KW-1185">Reference proteome</keyword>
<keyword evidence="1" id="KW-0343">GTPase activation</keyword>
<evidence type="ECO:0000259" key="10">
    <source>
        <dbReference type="PROSITE" id="PS50115"/>
    </source>
</evidence>
<proteinExistence type="predicted"/>
<dbReference type="PROSITE" id="PS50200">
    <property type="entry name" value="RA"/>
    <property type="match status" value="1"/>
</dbReference>
<evidence type="ECO:0000313" key="14">
    <source>
        <dbReference type="Proteomes" id="UP001165289"/>
    </source>
</evidence>
<dbReference type="InterPro" id="IPR013761">
    <property type="entry name" value="SAM/pointed_sf"/>
</dbReference>
<dbReference type="PROSITE" id="PS50115">
    <property type="entry name" value="ARFGAP"/>
    <property type="match status" value="1"/>
</dbReference>
<reference evidence="13 14" key="1">
    <citation type="journal article" date="2023" name="BMC Biol.">
        <title>The compact genome of the sponge Oopsacas minuta (Hexactinellida) is lacking key metazoan core genes.</title>
        <authorList>
            <person name="Santini S."/>
            <person name="Schenkelaars Q."/>
            <person name="Jourda C."/>
            <person name="Duchesne M."/>
            <person name="Belahbib H."/>
            <person name="Rocher C."/>
            <person name="Selva M."/>
            <person name="Riesgo A."/>
            <person name="Vervoort M."/>
            <person name="Leys S.P."/>
            <person name="Kodjabachian L."/>
            <person name="Le Bivic A."/>
            <person name="Borchiellini C."/>
            <person name="Claverie J.M."/>
            <person name="Renard E."/>
        </authorList>
    </citation>
    <scope>NUCLEOTIDE SEQUENCE [LARGE SCALE GENOMIC DNA]</scope>
    <source>
        <strain evidence="13">SPO-2</strain>
    </source>
</reference>
<dbReference type="Gene3D" id="1.10.220.150">
    <property type="entry name" value="Arf GTPase activating protein"/>
    <property type="match status" value="1"/>
</dbReference>
<name>A0AAV7JBC7_9METZ</name>
<dbReference type="SUPFAM" id="SSF54236">
    <property type="entry name" value="Ubiquitin-like"/>
    <property type="match status" value="1"/>
</dbReference>
<dbReference type="InterPro" id="IPR008936">
    <property type="entry name" value="Rho_GTPase_activation_prot"/>
</dbReference>
<feature type="compositionally biased region" description="Low complexity" evidence="7">
    <location>
        <begin position="321"/>
        <end position="346"/>
    </location>
</feature>
<dbReference type="InterPro" id="IPR000159">
    <property type="entry name" value="RA_dom"/>
</dbReference>
<evidence type="ECO:0000256" key="6">
    <source>
        <dbReference type="SAM" id="Coils"/>
    </source>
</evidence>
<dbReference type="InterPro" id="IPR052227">
    <property type="entry name" value="Arf-Rho-GAP_ANK-PH_domain"/>
</dbReference>
<comment type="caution">
    <text evidence="13">The sequence shown here is derived from an EMBL/GenBank/DDBJ whole genome shotgun (WGS) entry which is preliminary data.</text>
</comment>
<dbReference type="PROSITE" id="PS50003">
    <property type="entry name" value="PH_DOMAIN"/>
    <property type="match status" value="4"/>
</dbReference>
<evidence type="ECO:0000259" key="9">
    <source>
        <dbReference type="PROSITE" id="PS50105"/>
    </source>
</evidence>
<dbReference type="PROSITE" id="PS50105">
    <property type="entry name" value="SAM_DOMAIN"/>
    <property type="match status" value="1"/>
</dbReference>
<dbReference type="SUPFAM" id="SSF48350">
    <property type="entry name" value="GTPase activation domain, GAP"/>
    <property type="match status" value="1"/>
</dbReference>
<dbReference type="PANTHER" id="PTHR45899:SF2">
    <property type="entry name" value="RHO GTPASE ACTIVATING PROTEIN AT 15B, ISOFORM C"/>
    <property type="match status" value="1"/>
</dbReference>
<dbReference type="Pfam" id="PF00169">
    <property type="entry name" value="PH"/>
    <property type="match status" value="4"/>
</dbReference>
<dbReference type="InterPro" id="IPR001660">
    <property type="entry name" value="SAM"/>
</dbReference>
<dbReference type="InterPro" id="IPR037278">
    <property type="entry name" value="ARFGAP/RecO"/>
</dbReference>
<evidence type="ECO:0000256" key="7">
    <source>
        <dbReference type="SAM" id="MobiDB-lite"/>
    </source>
</evidence>
<accession>A0AAV7JBC7</accession>
<dbReference type="EMBL" id="JAKMXF010000365">
    <property type="protein sequence ID" value="KAI6645936.1"/>
    <property type="molecule type" value="Genomic_DNA"/>
</dbReference>
<feature type="domain" description="PH" evidence="8">
    <location>
        <begin position="1099"/>
        <end position="1198"/>
    </location>
</feature>
<dbReference type="FunFam" id="2.30.29.30:FF:000286">
    <property type="entry name" value="PH-protein kinase domain containing protein"/>
    <property type="match status" value="1"/>
</dbReference>
<dbReference type="InterPro" id="IPR001849">
    <property type="entry name" value="PH_domain"/>
</dbReference>
<feature type="domain" description="Rho-GAP" evidence="12">
    <location>
        <begin position="1201"/>
        <end position="1394"/>
    </location>
</feature>
<evidence type="ECO:0000256" key="2">
    <source>
        <dbReference type="ARBA" id="ARBA00022723"/>
    </source>
</evidence>
<feature type="domain" description="Ras-associating" evidence="11">
    <location>
        <begin position="1447"/>
        <end position="1517"/>
    </location>
</feature>
<sequence>MSTRPANKLSTSEVDRWLQCLKLPQYAPVFKHNGLTSLSQCQGLTRRTLGVMGITLPGHVTRMERAILNLRLDRTEGFSKTLSKSSEDLRKNLLTTSTSFYNRSGVVVNMNFINRSESDPELSGPTELPDDLERSSTPVYFDLLSQITPVVNNIQTNGQVYDSLESHEAIPHKKPFTEEITELDPLTNQPIIFTRNNTEVPIPSPRHTSSKRHVTDIDSTEFPRDYDELTRQILLSQKEHKPPRIDAAYTMIDENLIDNTQLLHHKNKKSDYDQLTAASLLPIIHPDTPLLSPPHNAKSLPSDILAAIGLKNPVSAQTDRVNPQRAPVAAPRRSPSNPSSNKVSSPQLPPRNQSQPVLVPKISAPPIPIIKTSSPGPPSLPNSSLITAPTRHMTISDPISPIQKVSNPNYISTESIELIRSSTNYIPMRPAPPPPMLFEDLPVEDQVSSSSSEDENEDVLTEVPPTKMLISLPNDPAHVCQPLKRFNTEISVTRQYSPNTLSKFVSSGQLVTVKDKEADFAPPVPVSTLEGWLFKQGGLRANKGWKKRWFIFDGYELKYFKCETSKDCQGRIPLGSMKEIQSGAEVASSQTNVLDAGVLGKQTRFVLVTLNRSYYFHAPNETDFKRWLNTLQIAMTQYKPSKETMAEGGTMNEPDKTGILLKQGHNFSKNWRPRFCAIKETRLCYYYSEEDFKVGNPINTINMRLAAVKPKVGSEGQPRFEIVIVGGRNYIFECRSLPELQEWIDALQMSVLQALTLFDPDQSKNNSAQTILNALYTNSGNLECADCRTANPSWVSLNLCVMVCIECSGVHRALGAHISKVRSVDLDQTVWTPTLVELLICLGNDEVNKLYLDRYHGEKMSVDEHTDIRKAFITAKYKEKAWLKKGMKSSVSDNTIDEQVEIHSALCEAALNGTLSETLHLILQGANPSYCDPVPRIPGQPACTPLQLSKATDRLLHHELLSQWRNDISKEFTSTIERCHLSGCMHKYSPATIKGHGRPQLRPIWQKRFFVLTQEGLSILKSEKDLDPEGEILSSEILLVQESKDLPDHQEATKFPHVFELITSKPAIYAFATLTNSEMMNWQKQLSNVINPDVFQLHGFDKWGYLEIRTSLTAAWKRRFCYLKSRVLVKLSLDKAEPERLQLQSCLSIQPPADPDSSAAKELTISFQVITQERTYSFQAESHEEAKLWYQVLKRTQVFGVPLDEQQYTRAGVPLLICKCIEFIEEDGMEDIGLYRVSGRSKQIDDLTLQFDQDCRSLVINPEVFTVHDVAGVLKRFLRALPQSLLTTELHQNFISVSELQSHNDKMYALFEFVNKLPKENKNTLMMICQHLYRVSQLESKNKMGVPNLALVFGPNIRGAGQSSQPINEMLILSETEKEVNLMNILIGHYEWLFDVKNDSDQKRKVEDAIQRMKEAQESEKKKTWSRVESNEFLITIFIDDKHGEPTTMKVSILTTAQEVFDSCVSKKFLTMENLALYEILGNNECERVVHPDEQILVVVSSWSNKNNYLSIKVNSLIRRICDFQTTRTDRVSLYMKDKTRWKKYIFWVNGGWLFSQKEGKSLFKDGPHTTKLDYVLFCGLLQSDISKNPPTKWGFWLQRSSYDTNRFLCADTEQEMYKFIASFLHAKYPNGAKSLTYSIKGDSKPVGSVSPRRQYPSPHKNSSSFTSGNLNNSEIY</sequence>
<keyword evidence="3 5" id="KW-0863">Zinc-finger</keyword>
<evidence type="ECO:0000259" key="8">
    <source>
        <dbReference type="PROSITE" id="PS50003"/>
    </source>
</evidence>
<dbReference type="Gene3D" id="3.10.20.90">
    <property type="entry name" value="Phosphatidylinositol 3-kinase Catalytic Subunit, Chain A, domain 1"/>
    <property type="match status" value="1"/>
</dbReference>
<dbReference type="SUPFAM" id="SSF57863">
    <property type="entry name" value="ArfGap/RecO-like zinc finger"/>
    <property type="match status" value="1"/>
</dbReference>
<dbReference type="CDD" id="cd08204">
    <property type="entry name" value="ArfGap"/>
    <property type="match status" value="1"/>
</dbReference>
<dbReference type="Pfam" id="PF00620">
    <property type="entry name" value="RhoGAP"/>
    <property type="match status" value="1"/>
</dbReference>
<evidence type="ECO:0000256" key="4">
    <source>
        <dbReference type="ARBA" id="ARBA00022833"/>
    </source>
</evidence>
<evidence type="ECO:0000259" key="12">
    <source>
        <dbReference type="PROSITE" id="PS50238"/>
    </source>
</evidence>
<feature type="coiled-coil region" evidence="6">
    <location>
        <begin position="1396"/>
        <end position="1423"/>
    </location>
</feature>
<dbReference type="Pfam" id="PF00536">
    <property type="entry name" value="SAM_1"/>
    <property type="match status" value="1"/>
</dbReference>
<feature type="domain" description="Arf-GAP" evidence="10">
    <location>
        <begin position="769"/>
        <end position="890"/>
    </location>
</feature>
<dbReference type="Gene3D" id="1.10.150.50">
    <property type="entry name" value="Transcription Factor, Ets-1"/>
    <property type="match status" value="1"/>
</dbReference>
<dbReference type="PRINTS" id="PR00405">
    <property type="entry name" value="REVINTRACTNG"/>
</dbReference>
<dbReference type="PANTHER" id="PTHR45899">
    <property type="entry name" value="RHO GTPASE ACTIVATING PROTEIN AT 15B, ISOFORM C"/>
    <property type="match status" value="1"/>
</dbReference>
<feature type="domain" description="PH" evidence="8">
    <location>
        <begin position="653"/>
        <end position="752"/>
    </location>
</feature>
<dbReference type="GO" id="GO:0005096">
    <property type="term" value="F:GTPase activator activity"/>
    <property type="evidence" value="ECO:0007669"/>
    <property type="project" value="UniProtKB-KW"/>
</dbReference>
<dbReference type="PROSITE" id="PS50238">
    <property type="entry name" value="RHOGAP"/>
    <property type="match status" value="1"/>
</dbReference>
<evidence type="ECO:0000259" key="11">
    <source>
        <dbReference type="PROSITE" id="PS50200"/>
    </source>
</evidence>
<dbReference type="CDD" id="cd00821">
    <property type="entry name" value="PH"/>
    <property type="match status" value="1"/>
</dbReference>
<dbReference type="SUPFAM" id="SSF50729">
    <property type="entry name" value="PH domain-like"/>
    <property type="match status" value="5"/>
</dbReference>
<dbReference type="GO" id="GO:0008270">
    <property type="term" value="F:zinc ion binding"/>
    <property type="evidence" value="ECO:0007669"/>
    <property type="project" value="UniProtKB-KW"/>
</dbReference>
<dbReference type="Gene3D" id="1.10.555.10">
    <property type="entry name" value="Rho GTPase activation protein"/>
    <property type="match status" value="1"/>
</dbReference>
<dbReference type="InterPro" id="IPR011993">
    <property type="entry name" value="PH-like_dom_sf"/>
</dbReference>
<keyword evidence="6" id="KW-0175">Coiled coil</keyword>
<feature type="domain" description="PH" evidence="8">
    <location>
        <begin position="978"/>
        <end position="1091"/>
    </location>
</feature>
<feature type="domain" description="PH" evidence="8">
    <location>
        <begin position="526"/>
        <end position="636"/>
    </location>
</feature>
<dbReference type="GO" id="GO:0005737">
    <property type="term" value="C:cytoplasm"/>
    <property type="evidence" value="ECO:0007669"/>
    <property type="project" value="TreeGrafter"/>
</dbReference>
<keyword evidence="4" id="KW-0862">Zinc</keyword>
<protein>
    <submittedName>
        <fullName evidence="13">Arf-GAP with Rho-GAP domain, ANK repeat and PH domain-containing protein 1-like</fullName>
    </submittedName>
</protein>
<dbReference type="Proteomes" id="UP001165289">
    <property type="component" value="Unassembled WGS sequence"/>
</dbReference>
<organism evidence="13 14">
    <name type="scientific">Oopsacas minuta</name>
    <dbReference type="NCBI Taxonomy" id="111878"/>
    <lineage>
        <taxon>Eukaryota</taxon>
        <taxon>Metazoa</taxon>
        <taxon>Porifera</taxon>
        <taxon>Hexactinellida</taxon>
        <taxon>Hexasterophora</taxon>
        <taxon>Lyssacinosida</taxon>
        <taxon>Leucopsacidae</taxon>
        <taxon>Oopsacas</taxon>
    </lineage>
</organism>
<feature type="domain" description="SAM" evidence="9">
    <location>
        <begin position="9"/>
        <end position="73"/>
    </location>
</feature>
<dbReference type="SMART" id="SM00324">
    <property type="entry name" value="RhoGAP"/>
    <property type="match status" value="1"/>
</dbReference>
<evidence type="ECO:0000256" key="5">
    <source>
        <dbReference type="PROSITE-ProRule" id="PRU00288"/>
    </source>
</evidence>
<dbReference type="Gene3D" id="2.30.29.30">
    <property type="entry name" value="Pleckstrin-homology domain (PH domain)/Phosphotyrosine-binding domain (PTB)"/>
    <property type="match status" value="4"/>
</dbReference>
<dbReference type="InterPro" id="IPR001164">
    <property type="entry name" value="ArfGAP_dom"/>
</dbReference>
<feature type="compositionally biased region" description="Polar residues" evidence="7">
    <location>
        <begin position="1660"/>
        <end position="1677"/>
    </location>
</feature>
<dbReference type="SUPFAM" id="SSF47769">
    <property type="entry name" value="SAM/Pointed domain"/>
    <property type="match status" value="1"/>
</dbReference>
<dbReference type="FunFam" id="1.10.220.150:FF:000009">
    <property type="entry name" value="stromal membrane-associated protein 1 isoform X1"/>
    <property type="match status" value="1"/>
</dbReference>